<keyword evidence="5" id="KW-1185">Reference proteome</keyword>
<comment type="subcellular location">
    <subcellularLocation>
        <location evidence="1">Cell surface</location>
    </subcellularLocation>
</comment>
<comment type="caution">
    <text evidence="4">The sequence shown here is derived from an EMBL/GenBank/DDBJ whole genome shotgun (WGS) entry which is preliminary data.</text>
</comment>
<evidence type="ECO:0000313" key="5">
    <source>
        <dbReference type="Proteomes" id="UP001589609"/>
    </source>
</evidence>
<dbReference type="Proteomes" id="UP001589609">
    <property type="component" value="Unassembled WGS sequence"/>
</dbReference>
<proteinExistence type="predicted"/>
<accession>A0ABV5WMI9</accession>
<name>A0ABV5WMI9_9BACI</name>
<dbReference type="RefSeq" id="WP_379951950.1">
    <property type="nucleotide sequence ID" value="NZ_JBHMAF010000196.1"/>
</dbReference>
<dbReference type="NCBIfam" id="TIGR02532">
    <property type="entry name" value="IV_pilin_GFxxxE"/>
    <property type="match status" value="1"/>
</dbReference>
<dbReference type="NCBIfam" id="NF041002">
    <property type="entry name" value="pilin_ComGF"/>
    <property type="match status" value="1"/>
</dbReference>
<organism evidence="4 5">
    <name type="scientific">Ectobacillus funiculus</name>
    <dbReference type="NCBI Taxonomy" id="137993"/>
    <lineage>
        <taxon>Bacteria</taxon>
        <taxon>Bacillati</taxon>
        <taxon>Bacillota</taxon>
        <taxon>Bacilli</taxon>
        <taxon>Bacillales</taxon>
        <taxon>Bacillaceae</taxon>
        <taxon>Ectobacillus</taxon>
    </lineage>
</organism>
<keyword evidence="2" id="KW-0178">Competence</keyword>
<protein>
    <submittedName>
        <fullName evidence="4">Competence type IV pilus minor pilin ComGF</fullName>
    </submittedName>
</protein>
<dbReference type="InterPro" id="IPR016977">
    <property type="entry name" value="ComGF"/>
</dbReference>
<reference evidence="4 5" key="1">
    <citation type="submission" date="2024-09" db="EMBL/GenBank/DDBJ databases">
        <authorList>
            <person name="Sun Q."/>
            <person name="Mori K."/>
        </authorList>
    </citation>
    <scope>NUCLEOTIDE SEQUENCE [LARGE SCALE GENOMIC DNA]</scope>
    <source>
        <strain evidence="4 5">JCM 11201</strain>
    </source>
</reference>
<gene>
    <name evidence="4" type="primary">comGF</name>
    <name evidence="4" type="ORF">ACFFMS_26905</name>
</gene>
<feature type="transmembrane region" description="Helical" evidence="3">
    <location>
        <begin position="12"/>
        <end position="30"/>
    </location>
</feature>
<dbReference type="EMBL" id="JBHMAF010000196">
    <property type="protein sequence ID" value="MFB9761862.1"/>
    <property type="molecule type" value="Genomic_DNA"/>
</dbReference>
<dbReference type="InterPro" id="IPR012902">
    <property type="entry name" value="N_methyl_site"/>
</dbReference>
<sequence>MLRNNKLGEHGFTLLEVMFCICLLSTLLLVTPRLQPLFFGLPKQESFNEFEWIIFMQQAQMEYREAGTVQFIDKKLMMKDPSGFLVTYTLAGTQLIRKVNGSGNEILLQNVKTVFYKQSANKLVIHIQDLDGNIHKGILTRLSVLEEA</sequence>
<evidence type="ECO:0000313" key="4">
    <source>
        <dbReference type="EMBL" id="MFB9761862.1"/>
    </source>
</evidence>
<dbReference type="Pfam" id="PF15980">
    <property type="entry name" value="ComGF"/>
    <property type="match status" value="1"/>
</dbReference>
<keyword evidence="3" id="KW-1133">Transmembrane helix</keyword>
<keyword evidence="3" id="KW-0812">Transmembrane</keyword>
<evidence type="ECO:0000256" key="1">
    <source>
        <dbReference type="ARBA" id="ARBA00004241"/>
    </source>
</evidence>
<evidence type="ECO:0000256" key="2">
    <source>
        <dbReference type="ARBA" id="ARBA00023287"/>
    </source>
</evidence>
<keyword evidence="3" id="KW-0472">Membrane</keyword>
<evidence type="ECO:0000256" key="3">
    <source>
        <dbReference type="SAM" id="Phobius"/>
    </source>
</evidence>